<evidence type="ECO:0000256" key="4">
    <source>
        <dbReference type="PIRSR" id="PIRSR008716-1"/>
    </source>
</evidence>
<dbReference type="CDD" id="cd11686">
    <property type="entry name" value="UBCc_UFC1"/>
    <property type="match status" value="1"/>
</dbReference>
<dbReference type="PIRSF" id="PIRSF008716">
    <property type="entry name" value="DUF1782"/>
    <property type="match status" value="1"/>
</dbReference>
<dbReference type="Gene3D" id="3.10.110.10">
    <property type="entry name" value="Ubiquitin Conjugating Enzyme"/>
    <property type="match status" value="1"/>
</dbReference>
<name>A0A0C3TAY7_GUITC</name>
<dbReference type="Pfam" id="PF08694">
    <property type="entry name" value="UFC1"/>
    <property type="match status" value="1"/>
</dbReference>
<evidence type="ECO:0000313" key="6">
    <source>
        <dbReference type="Proteomes" id="UP000011087"/>
    </source>
</evidence>
<dbReference type="OMA" id="LWQKNVP"/>
<dbReference type="GO" id="GO:0005737">
    <property type="term" value="C:cytoplasm"/>
    <property type="evidence" value="ECO:0007669"/>
    <property type="project" value="TreeGrafter"/>
</dbReference>
<organism evidence="5 6">
    <name type="scientific">Guillardia theta (strain CCMP2712)</name>
    <name type="common">Cryptophyte</name>
    <dbReference type="NCBI Taxonomy" id="905079"/>
    <lineage>
        <taxon>Eukaryota</taxon>
        <taxon>Cryptophyceae</taxon>
        <taxon>Pyrenomonadales</taxon>
        <taxon>Geminigeraceae</taxon>
        <taxon>Guillardia</taxon>
    </lineage>
</organism>
<dbReference type="PANTHER" id="PTHR12921:SF0">
    <property type="entry name" value="UBIQUITIN-FOLD MODIFIER-CONJUGATING ENZYME 1"/>
    <property type="match status" value="1"/>
</dbReference>
<dbReference type="InterPro" id="IPR016135">
    <property type="entry name" value="UBQ-conjugating_enzyme/RWD"/>
</dbReference>
<dbReference type="GO" id="GO:1990592">
    <property type="term" value="P:protein K69-linked ufmylation"/>
    <property type="evidence" value="ECO:0007669"/>
    <property type="project" value="TreeGrafter"/>
</dbReference>
<dbReference type="InterPro" id="IPR014806">
    <property type="entry name" value="Ufc1"/>
</dbReference>
<evidence type="ECO:0000256" key="3">
    <source>
        <dbReference type="ARBA" id="ARBA00022786"/>
    </source>
</evidence>
<evidence type="ECO:0000313" key="5">
    <source>
        <dbReference type="EnsemblProtists" id="EKX41075"/>
    </source>
</evidence>
<reference evidence="6" key="2">
    <citation type="submission" date="2012-11" db="EMBL/GenBank/DDBJ databases">
        <authorList>
            <person name="Kuo A."/>
            <person name="Curtis B.A."/>
            <person name="Tanifuji G."/>
            <person name="Burki F."/>
            <person name="Gruber A."/>
            <person name="Irimia M."/>
            <person name="Maruyama S."/>
            <person name="Arias M.C."/>
            <person name="Ball S.G."/>
            <person name="Gile G.H."/>
            <person name="Hirakawa Y."/>
            <person name="Hopkins J.F."/>
            <person name="Rensing S.A."/>
            <person name="Schmutz J."/>
            <person name="Symeonidi A."/>
            <person name="Elias M."/>
            <person name="Eveleigh R.J."/>
            <person name="Herman E.K."/>
            <person name="Klute M.J."/>
            <person name="Nakayama T."/>
            <person name="Obornik M."/>
            <person name="Reyes-Prieto A."/>
            <person name="Armbrust E.V."/>
            <person name="Aves S.J."/>
            <person name="Beiko R.G."/>
            <person name="Coutinho P."/>
            <person name="Dacks J.B."/>
            <person name="Durnford D.G."/>
            <person name="Fast N.M."/>
            <person name="Green B.R."/>
            <person name="Grisdale C."/>
            <person name="Hempe F."/>
            <person name="Henrissat B."/>
            <person name="Hoppner M.P."/>
            <person name="Ishida K.-I."/>
            <person name="Kim E."/>
            <person name="Koreny L."/>
            <person name="Kroth P.G."/>
            <person name="Liu Y."/>
            <person name="Malik S.-B."/>
            <person name="Maier U.G."/>
            <person name="McRose D."/>
            <person name="Mock T."/>
            <person name="Neilson J.A."/>
            <person name="Onodera N.T."/>
            <person name="Poole A.M."/>
            <person name="Pritham E.J."/>
            <person name="Richards T.A."/>
            <person name="Rocap G."/>
            <person name="Roy S.W."/>
            <person name="Sarai C."/>
            <person name="Schaack S."/>
            <person name="Shirato S."/>
            <person name="Slamovits C.H."/>
            <person name="Spencer D.F."/>
            <person name="Suzuki S."/>
            <person name="Worden A.Z."/>
            <person name="Zauner S."/>
            <person name="Barry K."/>
            <person name="Bell C."/>
            <person name="Bharti A.K."/>
            <person name="Crow J.A."/>
            <person name="Grimwood J."/>
            <person name="Kramer R."/>
            <person name="Lindquist E."/>
            <person name="Lucas S."/>
            <person name="Salamov A."/>
            <person name="McFadden G.I."/>
            <person name="Lane C.E."/>
            <person name="Keeling P.J."/>
            <person name="Gray M.W."/>
            <person name="Grigoriev I.V."/>
            <person name="Archibald J.M."/>
        </authorList>
    </citation>
    <scope>NUCLEOTIDE SEQUENCE</scope>
    <source>
        <strain evidence="6">CCMP2712</strain>
    </source>
</reference>
<reference evidence="6" key="1">
    <citation type="journal article" date="2012" name="Nature">
        <title>Algal genomes reveal evolutionary mosaicism and the fate of nucleomorphs.</title>
        <authorList>
            <consortium name="DOE Joint Genome Institute"/>
            <person name="Curtis B.A."/>
            <person name="Tanifuji G."/>
            <person name="Burki F."/>
            <person name="Gruber A."/>
            <person name="Irimia M."/>
            <person name="Maruyama S."/>
            <person name="Arias M.C."/>
            <person name="Ball S.G."/>
            <person name="Gile G.H."/>
            <person name="Hirakawa Y."/>
            <person name="Hopkins J.F."/>
            <person name="Kuo A."/>
            <person name="Rensing S.A."/>
            <person name="Schmutz J."/>
            <person name="Symeonidi A."/>
            <person name="Elias M."/>
            <person name="Eveleigh R.J."/>
            <person name="Herman E.K."/>
            <person name="Klute M.J."/>
            <person name="Nakayama T."/>
            <person name="Obornik M."/>
            <person name="Reyes-Prieto A."/>
            <person name="Armbrust E.V."/>
            <person name="Aves S.J."/>
            <person name="Beiko R.G."/>
            <person name="Coutinho P."/>
            <person name="Dacks J.B."/>
            <person name="Durnford D.G."/>
            <person name="Fast N.M."/>
            <person name="Green B.R."/>
            <person name="Grisdale C.J."/>
            <person name="Hempel F."/>
            <person name="Henrissat B."/>
            <person name="Hoppner M.P."/>
            <person name="Ishida K."/>
            <person name="Kim E."/>
            <person name="Koreny L."/>
            <person name="Kroth P.G."/>
            <person name="Liu Y."/>
            <person name="Malik S.B."/>
            <person name="Maier U.G."/>
            <person name="McRose D."/>
            <person name="Mock T."/>
            <person name="Neilson J.A."/>
            <person name="Onodera N.T."/>
            <person name="Poole A.M."/>
            <person name="Pritham E.J."/>
            <person name="Richards T.A."/>
            <person name="Rocap G."/>
            <person name="Roy S.W."/>
            <person name="Sarai C."/>
            <person name="Schaack S."/>
            <person name="Shirato S."/>
            <person name="Slamovits C.H."/>
            <person name="Spencer D.F."/>
            <person name="Suzuki S."/>
            <person name="Worden A.Z."/>
            <person name="Zauner S."/>
            <person name="Barry K."/>
            <person name="Bell C."/>
            <person name="Bharti A.K."/>
            <person name="Crow J.A."/>
            <person name="Grimwood J."/>
            <person name="Kramer R."/>
            <person name="Lindquist E."/>
            <person name="Lucas S."/>
            <person name="Salamov A."/>
            <person name="McFadden G.I."/>
            <person name="Lane C.E."/>
            <person name="Keeling P.J."/>
            <person name="Gray M.W."/>
            <person name="Grigoriev I.V."/>
            <person name="Archibald J.M."/>
        </authorList>
    </citation>
    <scope>NUCLEOTIDE SEQUENCE</scope>
    <source>
        <strain evidence="6">CCMP2712</strain>
    </source>
</reference>
<keyword evidence="6" id="KW-1185">Reference proteome</keyword>
<dbReference type="Proteomes" id="UP000011087">
    <property type="component" value="Unassembled WGS sequence"/>
</dbReference>
<dbReference type="EnsemblProtists" id="EKX41075">
    <property type="protein sequence ID" value="EKX41075"/>
    <property type="gene ID" value="GUITHDRAFT_74934"/>
</dbReference>
<feature type="active site" description="Glycyl thioester intermediate" evidence="4">
    <location>
        <position position="111"/>
    </location>
</feature>
<dbReference type="PANTHER" id="PTHR12921">
    <property type="entry name" value="UBIQUITIN-FOLD MODIFIER-CONJUGATING ENZYME 1"/>
    <property type="match status" value="1"/>
</dbReference>
<dbReference type="SUPFAM" id="SSF54495">
    <property type="entry name" value="UBC-like"/>
    <property type="match status" value="1"/>
</dbReference>
<dbReference type="AlphaFoldDB" id="A0A0C3TAY7"/>
<accession>A0A0C3TAY7</accession>
<keyword evidence="3" id="KW-0833">Ubl conjugation pathway</keyword>
<proteinExistence type="inferred from homology"/>
<comment type="similarity">
    <text evidence="1">Belongs to the ubiquitin-conjugating enzyme family. UFC1 subfamily.</text>
</comment>
<evidence type="ECO:0000256" key="1">
    <source>
        <dbReference type="ARBA" id="ARBA00008451"/>
    </source>
</evidence>
<protein>
    <recommendedName>
        <fullName evidence="2">Ubiquitin-fold modifier-conjugating enzyme 1</fullName>
    </recommendedName>
</protein>
<evidence type="ECO:0000256" key="2">
    <source>
        <dbReference type="ARBA" id="ARBA00013306"/>
    </source>
</evidence>
<sequence length="192" mass="21736">MKKTLSSLPLLTVNAGPRDGDKWKDRLKEEYTALIKYIQIGKENDSDWFQIESNKEGTVWTGKVWYIYEMKKYEFDLKFDIPVSYPATAPELMLPELDGKTAKMYRGGKICLTVHFNPLWQRNVPKFGIAHAMALGMGPWLAAEIPDLVQASFLSPMELNDLLTGIQGADPTCSRQEVEGWQGESVDVLVSF</sequence>
<reference evidence="5" key="3">
    <citation type="submission" date="2015-06" db="UniProtKB">
        <authorList>
            <consortium name="EnsemblProtists"/>
        </authorList>
    </citation>
    <scope>IDENTIFICATION</scope>
</reference>
<dbReference type="GO" id="GO:0061657">
    <property type="term" value="F:UFM1 conjugating enzyme activity"/>
    <property type="evidence" value="ECO:0007669"/>
    <property type="project" value="InterPro"/>
</dbReference>